<organism evidence="2 3">
    <name type="scientific">Desulfurispira natronophila</name>
    <dbReference type="NCBI Taxonomy" id="682562"/>
    <lineage>
        <taxon>Bacteria</taxon>
        <taxon>Pseudomonadati</taxon>
        <taxon>Chrysiogenota</taxon>
        <taxon>Chrysiogenia</taxon>
        <taxon>Chrysiogenales</taxon>
        <taxon>Chrysiogenaceae</taxon>
        <taxon>Desulfurispira</taxon>
    </lineage>
</organism>
<dbReference type="InterPro" id="IPR005801">
    <property type="entry name" value="ADC_synthase"/>
</dbReference>
<feature type="domain" description="Chorismate-utilising enzyme C-terminal" evidence="1">
    <location>
        <begin position="2"/>
        <end position="243"/>
    </location>
</feature>
<dbReference type="InterPro" id="IPR015890">
    <property type="entry name" value="Chorismate_C"/>
</dbReference>
<dbReference type="GO" id="GO:0000162">
    <property type="term" value="P:L-tryptophan biosynthetic process"/>
    <property type="evidence" value="ECO:0007669"/>
    <property type="project" value="TreeGrafter"/>
</dbReference>
<dbReference type="PANTHER" id="PTHR11236:SF50">
    <property type="entry name" value="AMINODEOXYCHORISMATE SYNTHASE COMPONENT 1"/>
    <property type="match status" value="1"/>
</dbReference>
<dbReference type="PANTHER" id="PTHR11236">
    <property type="entry name" value="AMINOBENZOATE/ANTHRANILATE SYNTHASE"/>
    <property type="match status" value="1"/>
</dbReference>
<dbReference type="Gene3D" id="3.60.120.10">
    <property type="entry name" value="Anthranilate synthase"/>
    <property type="match status" value="1"/>
</dbReference>
<dbReference type="SUPFAM" id="SSF56322">
    <property type="entry name" value="ADC synthase"/>
    <property type="match status" value="1"/>
</dbReference>
<dbReference type="InterPro" id="IPR019999">
    <property type="entry name" value="Anth_synth_I-like"/>
</dbReference>
<dbReference type="EC" id="2.6.1.85" evidence="2"/>
<evidence type="ECO:0000313" key="3">
    <source>
        <dbReference type="Proteomes" id="UP000528322"/>
    </source>
</evidence>
<dbReference type="GO" id="GO:0046820">
    <property type="term" value="F:4-amino-4-deoxychorismate synthase activity"/>
    <property type="evidence" value="ECO:0007669"/>
    <property type="project" value="UniProtKB-EC"/>
</dbReference>
<keyword evidence="2" id="KW-0032">Aminotransferase</keyword>
<comment type="caution">
    <text evidence="2">The sequence shown here is derived from an EMBL/GenBank/DDBJ whole genome shotgun (WGS) entry which is preliminary data.</text>
</comment>
<reference evidence="2 3" key="1">
    <citation type="submission" date="2020-08" db="EMBL/GenBank/DDBJ databases">
        <title>Genomic Encyclopedia of Type Strains, Phase IV (KMG-IV): sequencing the most valuable type-strain genomes for metagenomic binning, comparative biology and taxonomic classification.</title>
        <authorList>
            <person name="Goeker M."/>
        </authorList>
    </citation>
    <scope>NUCLEOTIDE SEQUENCE [LARGE SCALE GENOMIC DNA]</scope>
    <source>
        <strain evidence="2 3">DSM 22071</strain>
    </source>
</reference>
<protein>
    <submittedName>
        <fullName evidence="2">Para-aminobenzoate synthetase component 1</fullName>
        <ecNumber evidence="2">2.6.1.85</ecNumber>
    </submittedName>
</protein>
<accession>A0A7W8DGS9</accession>
<sequence>MYKKIFYTIREHIFYGDTYLLNLTFSTPVKSSWSLEQMYHWARAPFMLLIKDAFICFSPERFVRIKDHQIEAFPMKGTADAWQCNAAQNLLESPKEKAEHAMVVDLLRNDLSRVANHVRVERFRFLEFIHRPQGDLLQTSSHIKGQLPCDWQNSIGDILWELLPAGSVSGTPKRKTSEIIQQVEHHNRGYFTGVFGYFDGESLDSGVLIRFVEKTSDGYLYKSGGGITWESCPHMEYQEMVNKIYVPLA</sequence>
<evidence type="ECO:0000313" key="2">
    <source>
        <dbReference type="EMBL" id="MBB5021689.1"/>
    </source>
</evidence>
<dbReference type="AlphaFoldDB" id="A0A7W8DGS9"/>
<evidence type="ECO:0000259" key="1">
    <source>
        <dbReference type="Pfam" id="PF00425"/>
    </source>
</evidence>
<dbReference type="Pfam" id="PF00425">
    <property type="entry name" value="Chorismate_bind"/>
    <property type="match status" value="1"/>
</dbReference>
<dbReference type="Proteomes" id="UP000528322">
    <property type="component" value="Unassembled WGS sequence"/>
</dbReference>
<dbReference type="NCBIfam" id="NF005486">
    <property type="entry name" value="PRK07093.1"/>
    <property type="match status" value="1"/>
</dbReference>
<name>A0A7W8DGS9_9BACT</name>
<proteinExistence type="predicted"/>
<keyword evidence="2" id="KW-0808">Transferase</keyword>
<dbReference type="EMBL" id="JACHID010000005">
    <property type="protein sequence ID" value="MBB5021689.1"/>
    <property type="molecule type" value="Genomic_DNA"/>
</dbReference>
<gene>
    <name evidence="2" type="ORF">HNR37_001002</name>
</gene>
<keyword evidence="3" id="KW-1185">Reference proteome</keyword>
<dbReference type="PRINTS" id="PR00095">
    <property type="entry name" value="ANTSNTHASEI"/>
</dbReference>